<accession>A0A5P8WAG4</accession>
<sequence>MNFNYLVVVGVGSIDNFPVKQRFSIKPSFDTFCIKLMQE</sequence>
<organism evidence="1 2">
    <name type="scientific">Nostoc sphaeroides CCNUC1</name>
    <dbReference type="NCBI Taxonomy" id="2653204"/>
    <lineage>
        <taxon>Bacteria</taxon>
        <taxon>Bacillati</taxon>
        <taxon>Cyanobacteriota</taxon>
        <taxon>Cyanophyceae</taxon>
        <taxon>Nostocales</taxon>
        <taxon>Nostocaceae</taxon>
        <taxon>Nostoc</taxon>
    </lineage>
</organism>
<protein>
    <submittedName>
        <fullName evidence="1">Uncharacterized protein</fullName>
    </submittedName>
</protein>
<dbReference type="EMBL" id="CP045227">
    <property type="protein sequence ID" value="QFS49785.1"/>
    <property type="molecule type" value="Genomic_DNA"/>
</dbReference>
<gene>
    <name evidence="1" type="ORF">GXM_07279</name>
</gene>
<evidence type="ECO:0000313" key="2">
    <source>
        <dbReference type="Proteomes" id="UP000326678"/>
    </source>
</evidence>
<dbReference type="KEGG" id="nsh:GXM_07279"/>
<reference evidence="1 2" key="1">
    <citation type="submission" date="2019-10" db="EMBL/GenBank/DDBJ databases">
        <title>Genomic and transcriptomic insights into the perfect genentic adaptation of a filamentous nitrogen-fixing cyanobacterium to rice fields.</title>
        <authorList>
            <person name="Chen Z."/>
        </authorList>
    </citation>
    <scope>NUCLEOTIDE SEQUENCE [LARGE SCALE GENOMIC DNA]</scope>
    <source>
        <strain evidence="1">CCNUC1</strain>
    </source>
</reference>
<keyword evidence="2" id="KW-1185">Reference proteome</keyword>
<evidence type="ECO:0000313" key="1">
    <source>
        <dbReference type="EMBL" id="QFS49785.1"/>
    </source>
</evidence>
<proteinExistence type="predicted"/>
<name>A0A5P8WAG4_9NOSO</name>
<dbReference type="Proteomes" id="UP000326678">
    <property type="component" value="Chromosome Gxm2"/>
</dbReference>
<dbReference type="AlphaFoldDB" id="A0A5P8WAG4"/>